<feature type="region of interest" description="Disordered" evidence="1">
    <location>
        <begin position="70"/>
        <end position="110"/>
    </location>
</feature>
<accession>A0A6V7PHU3</accession>
<evidence type="ECO:0000256" key="1">
    <source>
        <dbReference type="SAM" id="MobiDB-lite"/>
    </source>
</evidence>
<feature type="compositionally biased region" description="Basic and acidic residues" evidence="1">
    <location>
        <begin position="84"/>
        <end position="98"/>
    </location>
</feature>
<dbReference type="EMBL" id="LR862148">
    <property type="protein sequence ID" value="CAD1830450.1"/>
    <property type="molecule type" value="Genomic_DNA"/>
</dbReference>
<name>A0A6V7PHU3_ANACO</name>
<reference evidence="2" key="1">
    <citation type="submission" date="2020-07" db="EMBL/GenBank/DDBJ databases">
        <authorList>
            <person name="Lin J."/>
        </authorList>
    </citation>
    <scope>NUCLEOTIDE SEQUENCE</scope>
</reference>
<dbReference type="AlphaFoldDB" id="A0A6V7PHU3"/>
<gene>
    <name evidence="2" type="ORF">CB5_LOCUS13661</name>
</gene>
<proteinExistence type="predicted"/>
<protein>
    <submittedName>
        <fullName evidence="2">Uncharacterized protein</fullName>
    </submittedName>
</protein>
<evidence type="ECO:0000313" key="2">
    <source>
        <dbReference type="EMBL" id="CAD1830450.1"/>
    </source>
</evidence>
<feature type="compositionally biased region" description="Polar residues" evidence="1">
    <location>
        <begin position="99"/>
        <end position="110"/>
    </location>
</feature>
<organism evidence="2">
    <name type="scientific">Ananas comosus var. bracteatus</name>
    <name type="common">red pineapple</name>
    <dbReference type="NCBI Taxonomy" id="296719"/>
    <lineage>
        <taxon>Eukaryota</taxon>
        <taxon>Viridiplantae</taxon>
        <taxon>Streptophyta</taxon>
        <taxon>Embryophyta</taxon>
        <taxon>Tracheophyta</taxon>
        <taxon>Spermatophyta</taxon>
        <taxon>Magnoliopsida</taxon>
        <taxon>Liliopsida</taxon>
        <taxon>Poales</taxon>
        <taxon>Bromeliaceae</taxon>
        <taxon>Bromelioideae</taxon>
        <taxon>Ananas</taxon>
    </lineage>
</organism>
<sequence length="110" mass="12333">MHAGNKPHYNLRCTCHTANAKSKAAQGTITSSSTEKIVPLLSWYQSEFIAEKPCLRRKLPSVTLCLTTKRGKSKKPRTLARESASLEDRMSMLEDSAAKQRSTTPYYPNM</sequence>